<dbReference type="InterPro" id="IPR037523">
    <property type="entry name" value="VOC_core"/>
</dbReference>
<evidence type="ECO:0000313" key="12">
    <source>
        <dbReference type="EMBL" id="OZJ06903.1"/>
    </source>
</evidence>
<evidence type="ECO:0000256" key="6">
    <source>
        <dbReference type="ARBA" id="ARBA00022878"/>
    </source>
</evidence>
<keyword evidence="13" id="KW-1185">Reference proteome</keyword>
<keyword evidence="8" id="KW-0585">Phenylalanine catabolism</keyword>
<dbReference type="Pfam" id="PF00903">
    <property type="entry name" value="Glyoxalase"/>
    <property type="match status" value="1"/>
</dbReference>
<dbReference type="CDD" id="cd07250">
    <property type="entry name" value="HPPD_C_like"/>
    <property type="match status" value="1"/>
</dbReference>
<dbReference type="Pfam" id="PF14696">
    <property type="entry name" value="Glyoxalase_5"/>
    <property type="match status" value="1"/>
</dbReference>
<gene>
    <name evidence="12" type="ORF">BZG36_00035</name>
</gene>
<organism evidence="12 13">
    <name type="scientific">Bifiguratus adelaidae</name>
    <dbReference type="NCBI Taxonomy" id="1938954"/>
    <lineage>
        <taxon>Eukaryota</taxon>
        <taxon>Fungi</taxon>
        <taxon>Fungi incertae sedis</taxon>
        <taxon>Mucoromycota</taxon>
        <taxon>Mucoromycotina</taxon>
        <taxon>Endogonomycetes</taxon>
        <taxon>Endogonales</taxon>
        <taxon>Endogonales incertae sedis</taxon>
        <taxon>Bifiguratus</taxon>
    </lineage>
</organism>
<comment type="similarity">
    <text evidence="2 9">Belongs to the 4HPPD family.</text>
</comment>
<reference evidence="12 13" key="1">
    <citation type="journal article" date="2017" name="Mycologia">
        <title>Bifiguratus adelaidae, gen. et sp. nov., a new member of Mucoromycotina in endophytic and soil-dwelling habitats.</title>
        <authorList>
            <person name="Torres-Cruz T.J."/>
            <person name="Billingsley Tobias T.L."/>
            <person name="Almatruk M."/>
            <person name="Hesse C."/>
            <person name="Kuske C.R."/>
            <person name="Desiro A."/>
            <person name="Benucci G.M."/>
            <person name="Bonito G."/>
            <person name="Stajich J.E."/>
            <person name="Dunlap C."/>
            <person name="Arnold A.E."/>
            <person name="Porras-Alfaro A."/>
        </authorList>
    </citation>
    <scope>NUCLEOTIDE SEQUENCE [LARGE SCALE GENOMIC DNA]</scope>
    <source>
        <strain evidence="12 13">AZ0501</strain>
    </source>
</reference>
<dbReference type="InterPro" id="IPR005956">
    <property type="entry name" value="4OHPhenylPyrv_dOase"/>
</dbReference>
<protein>
    <recommendedName>
        <fullName evidence="3 9">4-hydroxyphenylpyruvate dioxygenase</fullName>
    </recommendedName>
</protein>
<feature type="domain" description="VOC" evidence="11">
    <location>
        <begin position="198"/>
        <end position="360"/>
    </location>
</feature>
<dbReference type="CDD" id="cd08342">
    <property type="entry name" value="HPPD_N_like"/>
    <property type="match status" value="1"/>
</dbReference>
<dbReference type="Gene3D" id="3.10.180.10">
    <property type="entry name" value="2,3-Dihydroxybiphenyl 1,2-Dioxygenase, domain 1"/>
    <property type="match status" value="2"/>
</dbReference>
<comment type="cofactor">
    <cofactor evidence="10">
        <name>Fe cation</name>
        <dbReference type="ChEBI" id="CHEBI:24875"/>
    </cofactor>
    <text evidence="10">Binds 1 Fe cation per subunit.</text>
</comment>
<feature type="binding site" evidence="10">
    <location>
        <position position="201"/>
    </location>
    <ligand>
        <name>Fe cation</name>
        <dbReference type="ChEBI" id="CHEBI:24875"/>
    </ligand>
</feature>
<evidence type="ECO:0000256" key="5">
    <source>
        <dbReference type="ARBA" id="ARBA00022737"/>
    </source>
</evidence>
<dbReference type="PIRSF" id="PIRSF009283">
    <property type="entry name" value="HPP_dOase"/>
    <property type="match status" value="1"/>
</dbReference>
<dbReference type="InterPro" id="IPR041735">
    <property type="entry name" value="4OHPhenylPyrv_dOase_C"/>
</dbReference>
<comment type="pathway">
    <text evidence="1">Amino-acid degradation; L-phenylalanine degradation; acetoacetate and fumarate from L-phenylalanine: step 3/6.</text>
</comment>
<dbReference type="FunFam" id="3.10.180.10:FF:000001">
    <property type="entry name" value="4-hydroxyphenylpyruvate dioxygenase"/>
    <property type="match status" value="1"/>
</dbReference>
<evidence type="ECO:0000256" key="7">
    <source>
        <dbReference type="ARBA" id="ARBA00023004"/>
    </source>
</evidence>
<evidence type="ECO:0000256" key="9">
    <source>
        <dbReference type="PIRNR" id="PIRNR009283"/>
    </source>
</evidence>
<comment type="caution">
    <text evidence="12">The sequence shown here is derived from an EMBL/GenBank/DDBJ whole genome shotgun (WGS) entry which is preliminary data.</text>
</comment>
<feature type="domain" description="VOC" evidence="11">
    <location>
        <begin position="32"/>
        <end position="163"/>
    </location>
</feature>
<dbReference type="AlphaFoldDB" id="A0A261Y8I1"/>
<dbReference type="PANTHER" id="PTHR11959">
    <property type="entry name" value="4-HYDROXYPHENYLPYRUVATE DIOXYGENASE"/>
    <property type="match status" value="1"/>
</dbReference>
<dbReference type="EMBL" id="MVBO01000001">
    <property type="protein sequence ID" value="OZJ06903.1"/>
    <property type="molecule type" value="Genomic_DNA"/>
</dbReference>
<dbReference type="InterPro" id="IPR041736">
    <property type="entry name" value="4OHPhenylPyrv_dOase_N"/>
</dbReference>
<evidence type="ECO:0000313" key="13">
    <source>
        <dbReference type="Proteomes" id="UP000242875"/>
    </source>
</evidence>
<evidence type="ECO:0000256" key="8">
    <source>
        <dbReference type="ARBA" id="ARBA00023232"/>
    </source>
</evidence>
<proteinExistence type="inferred from homology"/>
<feature type="binding site" evidence="10">
    <location>
        <position position="371"/>
    </location>
    <ligand>
        <name>Fe cation</name>
        <dbReference type="ChEBI" id="CHEBI:24875"/>
    </ligand>
</feature>
<evidence type="ECO:0000256" key="1">
    <source>
        <dbReference type="ARBA" id="ARBA00005162"/>
    </source>
</evidence>
<evidence type="ECO:0000256" key="10">
    <source>
        <dbReference type="PIRSR" id="PIRSR009283-1"/>
    </source>
</evidence>
<dbReference type="GO" id="GO:0006559">
    <property type="term" value="P:L-phenylalanine catabolic process"/>
    <property type="evidence" value="ECO:0007669"/>
    <property type="project" value="UniProtKB-UniPathway"/>
</dbReference>
<dbReference type="NCBIfam" id="TIGR01263">
    <property type="entry name" value="4HPPD"/>
    <property type="match status" value="1"/>
</dbReference>
<accession>A0A261Y8I1</accession>
<dbReference type="PANTHER" id="PTHR11959:SF1">
    <property type="entry name" value="4-HYDROXYPHENYLPYRUVATE DIOXYGENASE"/>
    <property type="match status" value="1"/>
</dbReference>
<keyword evidence="4 10" id="KW-0479">Metal-binding</keyword>
<feature type="binding site" evidence="10">
    <location>
        <position position="284"/>
    </location>
    <ligand>
        <name>Fe cation</name>
        <dbReference type="ChEBI" id="CHEBI:24875"/>
    </ligand>
</feature>
<keyword evidence="7 10" id="KW-0408">Iron</keyword>
<dbReference type="InterPro" id="IPR004360">
    <property type="entry name" value="Glyas_Fos-R_dOase_dom"/>
</dbReference>
<keyword evidence="6" id="KW-0828">Tyrosine catabolism</keyword>
<dbReference type="UniPathway" id="UPA00139">
    <property type="reaction ID" value="UER00362"/>
</dbReference>
<dbReference type="Proteomes" id="UP000242875">
    <property type="component" value="Unassembled WGS sequence"/>
</dbReference>
<dbReference type="PROSITE" id="PS51819">
    <property type="entry name" value="VOC"/>
    <property type="match status" value="2"/>
</dbReference>
<evidence type="ECO:0000256" key="2">
    <source>
        <dbReference type="ARBA" id="ARBA00005877"/>
    </source>
</evidence>
<dbReference type="GO" id="GO:0006572">
    <property type="term" value="P:L-tyrosine catabolic process"/>
    <property type="evidence" value="ECO:0007669"/>
    <property type="project" value="UniProtKB-KW"/>
</dbReference>
<sequence length="406" mass="45902">MVAPSATLTNDNHTINDIQNPYAGTDAPRFTGFDHVTFTVTNAKQAASYYTTRFGFKHIAYRGLETGSRDIVSHVVKQGRICFVFQSALQPVESEMTKEIARRGDAVKDVAFTVTDVRRVYDYAVARGARPISKPTEHKDEFGTVLMATVSTYGDVVHTFVDRSNYTGTFLPGFKDSKEAINHDDPLETTLPATVLDYIDHIVGNQPDNEMTSACDWYEKCLGFHRFWSVDDSQIHSEYSSLRSIVMSDPSDVVKMPINEPAEGRKKSQIQEFVDFYGGPGVQHMALNTRDIIKAVSNLRARGCEFLSINNTYYDSLRARLAHHNKISSRPIKEDIDILQKLNILVDYDEQGYLLQIFTKPVEDRPTLFLEIIQREGHEGFGAGNFKSLFESLEREQELRGNLTDM</sequence>
<name>A0A261Y8I1_9FUNG</name>
<dbReference type="SUPFAM" id="SSF54593">
    <property type="entry name" value="Glyoxalase/Bleomycin resistance protein/Dihydroxybiphenyl dioxygenase"/>
    <property type="match status" value="1"/>
</dbReference>
<evidence type="ECO:0000256" key="3">
    <source>
        <dbReference type="ARBA" id="ARBA00013222"/>
    </source>
</evidence>
<dbReference type="GO" id="GO:0046872">
    <property type="term" value="F:metal ion binding"/>
    <property type="evidence" value="ECO:0007669"/>
    <property type="project" value="UniProtKB-KW"/>
</dbReference>
<dbReference type="OrthoDB" id="414569at2759"/>
<evidence type="ECO:0000256" key="4">
    <source>
        <dbReference type="ARBA" id="ARBA00022723"/>
    </source>
</evidence>
<dbReference type="GO" id="GO:0003868">
    <property type="term" value="F:4-hydroxyphenylpyruvate dioxygenase activity"/>
    <property type="evidence" value="ECO:0007669"/>
    <property type="project" value="InterPro"/>
</dbReference>
<keyword evidence="5" id="KW-0677">Repeat</keyword>
<dbReference type="InterPro" id="IPR029068">
    <property type="entry name" value="Glyas_Bleomycin-R_OHBP_Dase"/>
</dbReference>
<evidence type="ECO:0000259" key="11">
    <source>
        <dbReference type="PROSITE" id="PS51819"/>
    </source>
</evidence>